<evidence type="ECO:0000259" key="1">
    <source>
        <dbReference type="Pfam" id="PF01850"/>
    </source>
</evidence>
<dbReference type="Pfam" id="PF01850">
    <property type="entry name" value="PIN"/>
    <property type="match status" value="1"/>
</dbReference>
<dbReference type="EMBL" id="RJTH01000001">
    <property type="protein sequence ID" value="RUM27467.1"/>
    <property type="molecule type" value="Genomic_DNA"/>
</dbReference>
<dbReference type="InterPro" id="IPR041705">
    <property type="entry name" value="PIN_Sll0205"/>
</dbReference>
<evidence type="ECO:0000313" key="2">
    <source>
        <dbReference type="EMBL" id="RUM27467.1"/>
    </source>
</evidence>
<gene>
    <name evidence="2" type="ORF">EFQ99_04615</name>
</gene>
<reference evidence="3" key="1">
    <citation type="submission" date="2018-11" db="EMBL/GenBank/DDBJ databases">
        <title>Rhizobium chutanense sp. nov., isolated from root nodules of Phaseolus vulgaris in China.</title>
        <authorList>
            <person name="Huo Y."/>
        </authorList>
    </citation>
    <scope>NUCLEOTIDE SEQUENCE [LARGE SCALE GENOMIC DNA]</scope>
    <source>
        <strain evidence="3">CCBAU 65647</strain>
    </source>
</reference>
<sequence length="129" mass="14570">MKLLLDTLLLIWLAEDSPKLPVAARELVTDPINQLFFSPASFGELSAKHAIGRDDFNLDPPLFYRALVDNDYRELPITVMHTLAVHRLPPIHADPFDRILVAQSIVEGIQLLTTDETIALYPGPIRLFR</sequence>
<dbReference type="PANTHER" id="PTHR36173:SF2">
    <property type="entry name" value="RIBONUCLEASE VAPC16"/>
    <property type="match status" value="1"/>
</dbReference>
<dbReference type="CDD" id="cd09872">
    <property type="entry name" value="PIN_Sll0205-like"/>
    <property type="match status" value="1"/>
</dbReference>
<accession>A0A432PU26</accession>
<protein>
    <submittedName>
        <fullName evidence="2">Type II toxin-antitoxin system VapC family toxin</fullName>
    </submittedName>
</protein>
<dbReference type="InterPro" id="IPR002716">
    <property type="entry name" value="PIN_dom"/>
</dbReference>
<feature type="domain" description="PIN" evidence="1">
    <location>
        <begin position="4"/>
        <end position="119"/>
    </location>
</feature>
<evidence type="ECO:0000313" key="3">
    <source>
        <dbReference type="Proteomes" id="UP000278823"/>
    </source>
</evidence>
<dbReference type="SUPFAM" id="SSF88723">
    <property type="entry name" value="PIN domain-like"/>
    <property type="match status" value="1"/>
</dbReference>
<dbReference type="Proteomes" id="UP000278823">
    <property type="component" value="Unassembled WGS sequence"/>
</dbReference>
<organism evidence="2 3">
    <name type="scientific">Rhizobium vallis</name>
    <dbReference type="NCBI Taxonomy" id="634290"/>
    <lineage>
        <taxon>Bacteria</taxon>
        <taxon>Pseudomonadati</taxon>
        <taxon>Pseudomonadota</taxon>
        <taxon>Alphaproteobacteria</taxon>
        <taxon>Hyphomicrobiales</taxon>
        <taxon>Rhizobiaceae</taxon>
        <taxon>Rhizobium/Agrobacterium group</taxon>
        <taxon>Rhizobium</taxon>
    </lineage>
</organism>
<dbReference type="AlphaFoldDB" id="A0A432PU26"/>
<dbReference type="InterPro" id="IPR029060">
    <property type="entry name" value="PIN-like_dom_sf"/>
</dbReference>
<proteinExistence type="predicted"/>
<comment type="caution">
    <text evidence="2">The sequence shown here is derived from an EMBL/GenBank/DDBJ whole genome shotgun (WGS) entry which is preliminary data.</text>
</comment>
<dbReference type="RefSeq" id="WP_126919448.1">
    <property type="nucleotide sequence ID" value="NZ_ML133686.1"/>
</dbReference>
<dbReference type="PANTHER" id="PTHR36173">
    <property type="entry name" value="RIBONUCLEASE VAPC16-RELATED"/>
    <property type="match status" value="1"/>
</dbReference>
<dbReference type="InterPro" id="IPR052919">
    <property type="entry name" value="TA_system_RNase"/>
</dbReference>
<name>A0A432PU26_9HYPH</name>
<keyword evidence="3" id="KW-1185">Reference proteome</keyword>
<dbReference type="OrthoDB" id="9798990at2"/>